<dbReference type="RefSeq" id="WP_004382939.1">
    <property type="nucleotide sequence ID" value="NZ_GG698713.1"/>
</dbReference>
<dbReference type="Proteomes" id="UP000003327">
    <property type="component" value="Unassembled WGS sequence"/>
</dbReference>
<accession>C9MNU4</accession>
<gene>
    <name evidence="1" type="ORF">HMPREF0973_01282</name>
</gene>
<name>C9MNU4_9BACT</name>
<dbReference type="EMBL" id="ACVA01000031">
    <property type="protein sequence ID" value="EEX18747.1"/>
    <property type="molecule type" value="Genomic_DNA"/>
</dbReference>
<evidence type="ECO:0000313" key="2">
    <source>
        <dbReference type="Proteomes" id="UP000003327"/>
    </source>
</evidence>
<proteinExistence type="predicted"/>
<dbReference type="STRING" id="649761.HMPREF0973_01282"/>
<organism evidence="1 2">
    <name type="scientific">Prevotella veroralis F0319</name>
    <dbReference type="NCBI Taxonomy" id="649761"/>
    <lineage>
        <taxon>Bacteria</taxon>
        <taxon>Pseudomonadati</taxon>
        <taxon>Bacteroidota</taxon>
        <taxon>Bacteroidia</taxon>
        <taxon>Bacteroidales</taxon>
        <taxon>Prevotellaceae</taxon>
        <taxon>Prevotella</taxon>
    </lineage>
</organism>
<protein>
    <submittedName>
        <fullName evidence="1">Uncharacterized protein</fullName>
    </submittedName>
</protein>
<dbReference type="HOGENOM" id="CLU_3294597_0_0_10"/>
<comment type="caution">
    <text evidence="1">The sequence shown here is derived from an EMBL/GenBank/DDBJ whole genome shotgun (WGS) entry which is preliminary data.</text>
</comment>
<reference evidence="1 2" key="1">
    <citation type="submission" date="2009-09" db="EMBL/GenBank/DDBJ databases">
        <authorList>
            <person name="Weinstock G."/>
            <person name="Sodergren E."/>
            <person name="Clifton S."/>
            <person name="Fulton L."/>
            <person name="Fulton B."/>
            <person name="Courtney L."/>
            <person name="Fronick C."/>
            <person name="Harrison M."/>
            <person name="Strong C."/>
            <person name="Farmer C."/>
            <person name="Delahaunty K."/>
            <person name="Markovic C."/>
            <person name="Hall O."/>
            <person name="Minx P."/>
            <person name="Tomlinson C."/>
            <person name="Mitreva M."/>
            <person name="Nelson J."/>
            <person name="Hou S."/>
            <person name="Wollam A."/>
            <person name="Pepin K.H."/>
            <person name="Johnson M."/>
            <person name="Bhonagiri V."/>
            <person name="Nash W.E."/>
            <person name="Warren W."/>
            <person name="Chinwalla A."/>
            <person name="Mardis E.R."/>
            <person name="Wilson R.K."/>
        </authorList>
    </citation>
    <scope>NUCLEOTIDE SEQUENCE [LARGE SCALE GENOMIC DNA]</scope>
    <source>
        <strain evidence="1 2">F0319</strain>
    </source>
</reference>
<evidence type="ECO:0000313" key="1">
    <source>
        <dbReference type="EMBL" id="EEX18747.1"/>
    </source>
</evidence>
<dbReference type="AlphaFoldDB" id="C9MNU4"/>
<keyword evidence="2" id="KW-1185">Reference proteome</keyword>
<sequence>MEKLKYGKKVMPLAKMVWLLLPYMGEYLKTITTGNESEFV</sequence>